<evidence type="ECO:0000313" key="3">
    <source>
        <dbReference type="Proteomes" id="UP001291687"/>
    </source>
</evidence>
<dbReference type="Pfam" id="PF24754">
    <property type="entry name" value="MavL"/>
    <property type="match status" value="1"/>
</dbReference>
<proteinExistence type="predicted"/>
<organism evidence="2 3">
    <name type="scientific">Candidatus Megaera venefica</name>
    <dbReference type="NCBI Taxonomy" id="2055910"/>
    <lineage>
        <taxon>Bacteria</taxon>
        <taxon>Pseudomonadati</taxon>
        <taxon>Pseudomonadota</taxon>
        <taxon>Alphaproteobacteria</taxon>
        <taxon>Rickettsiales</taxon>
        <taxon>Rickettsiaceae</taxon>
        <taxon>Candidatus Megaera</taxon>
    </lineage>
</organism>
<name>A0ABU5NC66_9RICK</name>
<accession>A0ABU5NC66</accession>
<feature type="domain" description="Macrodomain effector MavL" evidence="1">
    <location>
        <begin position="1"/>
        <end position="283"/>
    </location>
</feature>
<keyword evidence="3" id="KW-1185">Reference proteome</keyword>
<dbReference type="EMBL" id="JARJFB010000045">
    <property type="protein sequence ID" value="MEA0970771.1"/>
    <property type="molecule type" value="Genomic_DNA"/>
</dbReference>
<protein>
    <recommendedName>
        <fullName evidence="1">Macrodomain effector MavL domain-containing protein</fullName>
    </recommendedName>
</protein>
<comment type="caution">
    <text evidence="2">The sequence shown here is derived from an EMBL/GenBank/DDBJ whole genome shotgun (WGS) entry which is preliminary data.</text>
</comment>
<reference evidence="2 3" key="1">
    <citation type="submission" date="2023-03" db="EMBL/GenBank/DDBJ databases">
        <title>Host association and intracellularity evolved multiple times independently in the Rickettsiales.</title>
        <authorList>
            <person name="Castelli M."/>
            <person name="Nardi T."/>
            <person name="Gammuto L."/>
            <person name="Bellinzona G."/>
            <person name="Sabaneyeva E."/>
            <person name="Potekhin A."/>
            <person name="Serra V."/>
            <person name="Petroni G."/>
            <person name="Sassera D."/>
        </authorList>
    </citation>
    <scope>NUCLEOTIDE SEQUENCE [LARGE SCALE GENOMIC DNA]</scope>
    <source>
        <strain evidence="2 3">Sr 2-6</strain>
    </source>
</reference>
<sequence length="1112" mass="121808">MLSTKQPKFFAESAIQGGGKDWNNSELAILGDINVTVPVKIYDNGVWDPSAPGFAVHQKPLDGELLFTPGALLKSGPGFVGKTPDLDEVTKNGKIDQEAYNALVERRLLPLLVHANEKAGLEGKPALITLPGVGAGEFAGKFKGKMGEHLNIAIQAMLEKHSGNLGNIAAIHYDSFAECTNQQKNYGNIKYRVRPQLKEGNKGKTQLSAPTTYQELGDDFSKCKLYKVVAWDHVSLPGNDYFEGSRYTDDGVAAAATSSMEGITGVKGRYDKETGKYLPPEGYNNWSDVASKQGVHLKVENNLKIVTDKGVSVKFADYQKVVDSPSVTIPKVPTQKPLLKPVLPPKVDPTPVLTSKTVISKELASELLKKYSNGLEKLPKELEKNRTNSRQDSTYTQNIINALTAIAQGKNEFVQMEWRGTPQTTNPNQFINSFVGSPDYKDLVQRGQVVSIDLSKLANEISTGVIAIPSPQTPPKVPTQKPVLKPVLPPEIDPTPVPKLQTGISKEQAVNWMQKYGKALDQLAGNTTNEAHRTFAINAKRALESIANGTEFEQFRSDARGYHVTHTDDPHRQLHNLANKDLDSFNMIIPQYADHGLQTTMSLMTKAFSTIKMPALEIAKPVPTYQKISQQQAKLLLDKHGKELDQLAANTTNEAHSSFAINTKLALEAIANGTEFKQFRSTGRGYQVTHTDNPQEQIHNLVNKDSHNFNIVIPQYADPALQQKLSLMNTDIRSAHAGKEITPKIKTPELPQVPKILAPKEAIIYSAGDVETHGPRVAVKFSSQTARDQFVDNFIKEAKKEGVDLSNVFDRSHNGASDVVYIKSSQGKGSAGTYISDPMDLDAKPELSISFGNDKVAQKFSDLLGVNKHSYQSQASGSLYFEANSLPPTPNKTSNIKVEINQQKPLEPQLAKPLPPTPVLKPKSPEPIATNLVIDEQAKPLSEQYVKKNLVPMIDKFVASHVNGQVVTEPEIKKFYTDALNKLQKDGHISADTVKDFTKPSVGAPSKFEQAVGNTLQTINNKEPLPLKLGMGEKLMFSLGKVCNALGLKAIGKSCMNQIKPENLQKITNRENILAHSVDIVSNLRETQKTSGSKVAQNLVAARAANRKGREV</sequence>
<evidence type="ECO:0000259" key="1">
    <source>
        <dbReference type="Pfam" id="PF24754"/>
    </source>
</evidence>
<gene>
    <name evidence="2" type="ORF">Megvenef_00740</name>
</gene>
<dbReference type="Proteomes" id="UP001291687">
    <property type="component" value="Unassembled WGS sequence"/>
</dbReference>
<dbReference type="InterPro" id="IPR057098">
    <property type="entry name" value="MavL"/>
</dbReference>
<evidence type="ECO:0000313" key="2">
    <source>
        <dbReference type="EMBL" id="MEA0970771.1"/>
    </source>
</evidence>